<sequence>MSFICRCRAAHRLLAPSSFFHTMNVLLSSQETGGIRVVRITPALRILPRTELCREGKSNYIQKIVSFSYGGKGYLALARRSGLVQLYEREQAPATTPPRDVNVTANVTATATATATSYKLYKEWKHSNHSHVDPIVAMGFVCQRYLYSCSGEGKLIFRDLVNDDDDDSYMVLQVQAPVSCVDVKRGRDHDPLSVVCAGKGNGVKVYRVKLRGGGGGGVGRHVGEGRSEGQGQDCVEDDDDNATEGGEGPGNETMSVPATATAPAPLAFAFAAPGSSFPTINPFSIFVYPAMATSSSGSRSLGYQKQPHLSPSWSSQTAGREPSHSHAATSASATDATATDATATDATAAASSQKSNWIVSVCFVQVNDHHHHQHSLLLCGTQFGCLLAYAPADPRPVRAVQLSQFGIVKLQPFEHQGCNYVLFTDCMSKVGVLNVWTFEVVNLWHDIAMGGISAGVFIVDMSSAGSGAGRGGGARRSAGPSPGEGHCVGPGSSARSVSGESIPRQRKKASTASGPRSASGAACRPRREESSHGPTAASRRSAGPSPGEGHCVGLGSSTRSFYAACSLRQKSRTTVLSGSSTRRNEGIPAGCCSVQDGPPGVDVSEPGRKINRLSGSTTYNPIYFITSSMEGQTLAVYKLYNDNHKEMIGELPVGSLVPSLCVTGGENGYLYRTLSGGGGALTGAGEVGSYSVQKRRNSGGYREGPCPHLPG</sequence>
<proteinExistence type="predicted"/>
<name>A0ABP0EAS9_9ASCO</name>
<dbReference type="EMBL" id="OZ004255">
    <property type="protein sequence ID" value="CAK7901061.1"/>
    <property type="molecule type" value="Genomic_DNA"/>
</dbReference>
<dbReference type="SUPFAM" id="SSF50978">
    <property type="entry name" value="WD40 repeat-like"/>
    <property type="match status" value="1"/>
</dbReference>
<reference evidence="2 3" key="1">
    <citation type="submission" date="2024-01" db="EMBL/GenBank/DDBJ databases">
        <authorList>
            <consortium name="Genoscope - CEA"/>
            <person name="William W."/>
        </authorList>
    </citation>
    <scope>NUCLEOTIDE SEQUENCE [LARGE SCALE GENOMIC DNA]</scope>
    <source>
        <strain evidence="2 3">29B2s-10</strain>
    </source>
</reference>
<feature type="region of interest" description="Disordered" evidence="1">
    <location>
        <begin position="573"/>
        <end position="607"/>
    </location>
</feature>
<gene>
    <name evidence="2" type="ORF">CAAN4_C10264</name>
</gene>
<feature type="region of interest" description="Disordered" evidence="1">
    <location>
        <begin position="468"/>
        <end position="552"/>
    </location>
</feature>
<dbReference type="Proteomes" id="UP001497600">
    <property type="component" value="Chromosome C"/>
</dbReference>
<dbReference type="InterPro" id="IPR036322">
    <property type="entry name" value="WD40_repeat_dom_sf"/>
</dbReference>
<organism evidence="2 3">
    <name type="scientific">[Candida] anglica</name>
    <dbReference type="NCBI Taxonomy" id="148631"/>
    <lineage>
        <taxon>Eukaryota</taxon>
        <taxon>Fungi</taxon>
        <taxon>Dikarya</taxon>
        <taxon>Ascomycota</taxon>
        <taxon>Saccharomycotina</taxon>
        <taxon>Pichiomycetes</taxon>
        <taxon>Debaryomycetaceae</taxon>
        <taxon>Kurtzmaniella</taxon>
    </lineage>
</organism>
<feature type="compositionally biased region" description="Low complexity" evidence="1">
    <location>
        <begin position="327"/>
        <end position="336"/>
    </location>
</feature>
<feature type="region of interest" description="Disordered" evidence="1">
    <location>
        <begin position="216"/>
        <end position="257"/>
    </location>
</feature>
<feature type="compositionally biased region" description="Polar residues" evidence="1">
    <location>
        <begin position="297"/>
        <end position="318"/>
    </location>
</feature>
<feature type="non-terminal residue" evidence="2">
    <location>
        <position position="1"/>
    </location>
</feature>
<evidence type="ECO:0000313" key="2">
    <source>
        <dbReference type="EMBL" id="CAK7901061.1"/>
    </source>
</evidence>
<evidence type="ECO:0000256" key="1">
    <source>
        <dbReference type="SAM" id="MobiDB-lite"/>
    </source>
</evidence>
<accession>A0ABP0EAS9</accession>
<feature type="region of interest" description="Disordered" evidence="1">
    <location>
        <begin position="297"/>
        <end position="336"/>
    </location>
</feature>
<evidence type="ECO:0000313" key="3">
    <source>
        <dbReference type="Proteomes" id="UP001497600"/>
    </source>
</evidence>
<keyword evidence="3" id="KW-1185">Reference proteome</keyword>
<protein>
    <submittedName>
        <fullName evidence="2">Uncharacterized protein</fullName>
    </submittedName>
</protein>